<dbReference type="EMBL" id="VSRR010007723">
    <property type="protein sequence ID" value="MPC47415.1"/>
    <property type="molecule type" value="Genomic_DNA"/>
</dbReference>
<gene>
    <name evidence="1" type="ORF">E2C01_041160</name>
</gene>
<evidence type="ECO:0000313" key="1">
    <source>
        <dbReference type="EMBL" id="MPC47415.1"/>
    </source>
</evidence>
<comment type="caution">
    <text evidence="1">The sequence shown here is derived from an EMBL/GenBank/DDBJ whole genome shotgun (WGS) entry which is preliminary data.</text>
</comment>
<evidence type="ECO:0000313" key="2">
    <source>
        <dbReference type="Proteomes" id="UP000324222"/>
    </source>
</evidence>
<accession>A0A5B7FPM3</accession>
<name>A0A5B7FPM3_PORTR</name>
<sequence length="89" mass="9585">MVHAKQQRYVNTYNTHVSSLQAPYIIAIEQSAESPAGCPDEVSGGAAELVIVGKVQKGVPEAVERHEPRGNEEQLFEGSPVVDTLLQGK</sequence>
<proteinExistence type="predicted"/>
<dbReference type="AlphaFoldDB" id="A0A5B7FPM3"/>
<keyword evidence="2" id="KW-1185">Reference proteome</keyword>
<reference evidence="1 2" key="1">
    <citation type="submission" date="2019-05" db="EMBL/GenBank/DDBJ databases">
        <title>Another draft genome of Portunus trituberculatus and its Hox gene families provides insights of decapod evolution.</title>
        <authorList>
            <person name="Jeong J.-H."/>
            <person name="Song I."/>
            <person name="Kim S."/>
            <person name="Choi T."/>
            <person name="Kim D."/>
            <person name="Ryu S."/>
            <person name="Kim W."/>
        </authorList>
    </citation>
    <scope>NUCLEOTIDE SEQUENCE [LARGE SCALE GENOMIC DNA]</scope>
    <source>
        <tissue evidence="1">Muscle</tissue>
    </source>
</reference>
<dbReference type="Proteomes" id="UP000324222">
    <property type="component" value="Unassembled WGS sequence"/>
</dbReference>
<protein>
    <submittedName>
        <fullName evidence="1">Uncharacterized protein</fullName>
    </submittedName>
</protein>
<organism evidence="1 2">
    <name type="scientific">Portunus trituberculatus</name>
    <name type="common">Swimming crab</name>
    <name type="synonym">Neptunus trituberculatus</name>
    <dbReference type="NCBI Taxonomy" id="210409"/>
    <lineage>
        <taxon>Eukaryota</taxon>
        <taxon>Metazoa</taxon>
        <taxon>Ecdysozoa</taxon>
        <taxon>Arthropoda</taxon>
        <taxon>Crustacea</taxon>
        <taxon>Multicrustacea</taxon>
        <taxon>Malacostraca</taxon>
        <taxon>Eumalacostraca</taxon>
        <taxon>Eucarida</taxon>
        <taxon>Decapoda</taxon>
        <taxon>Pleocyemata</taxon>
        <taxon>Brachyura</taxon>
        <taxon>Eubrachyura</taxon>
        <taxon>Portunoidea</taxon>
        <taxon>Portunidae</taxon>
        <taxon>Portuninae</taxon>
        <taxon>Portunus</taxon>
    </lineage>
</organism>